<organism evidence="3">
    <name type="scientific">Caenorhabditis remanei</name>
    <name type="common">Caenorhabditis vulgaris</name>
    <dbReference type="NCBI Taxonomy" id="31234"/>
    <lineage>
        <taxon>Eukaryota</taxon>
        <taxon>Metazoa</taxon>
        <taxon>Ecdysozoa</taxon>
        <taxon>Nematoda</taxon>
        <taxon>Chromadorea</taxon>
        <taxon>Rhabditida</taxon>
        <taxon>Rhabditina</taxon>
        <taxon>Rhabditomorpha</taxon>
        <taxon>Rhabditoidea</taxon>
        <taxon>Rhabditidae</taxon>
        <taxon>Peloderinae</taxon>
        <taxon>Caenorhabditis</taxon>
    </lineage>
</organism>
<dbReference type="Proteomes" id="UP000008281">
    <property type="component" value="Unassembled WGS sequence"/>
</dbReference>
<dbReference type="InParanoid" id="E3N1D1"/>
<evidence type="ECO:0000256" key="1">
    <source>
        <dbReference type="SAM" id="MobiDB-lite"/>
    </source>
</evidence>
<evidence type="ECO:0000313" key="3">
    <source>
        <dbReference type="Proteomes" id="UP000008281"/>
    </source>
</evidence>
<dbReference type="KEGG" id="crq:GCK72_015990"/>
<name>E3N1D1_CAERE</name>
<reference evidence="2" key="1">
    <citation type="submission" date="2007-07" db="EMBL/GenBank/DDBJ databases">
        <title>PCAP assembly of the Caenorhabditis remanei genome.</title>
        <authorList>
            <consortium name="The Caenorhabditis remanei Sequencing Consortium"/>
            <person name="Wilson R.K."/>
        </authorList>
    </citation>
    <scope>NUCLEOTIDE SEQUENCE [LARGE SCALE GENOMIC DNA]</scope>
    <source>
        <strain evidence="2">PB4641</strain>
    </source>
</reference>
<dbReference type="AlphaFoldDB" id="E3N1D1"/>
<protein>
    <submittedName>
        <fullName evidence="2">Uncharacterized protein</fullName>
    </submittedName>
</protein>
<dbReference type="GeneID" id="9826994"/>
<feature type="compositionally biased region" description="Polar residues" evidence="1">
    <location>
        <begin position="43"/>
        <end position="77"/>
    </location>
</feature>
<dbReference type="EMBL" id="DS268508">
    <property type="protein sequence ID" value="EFO83269.1"/>
    <property type="molecule type" value="Genomic_DNA"/>
</dbReference>
<feature type="region of interest" description="Disordered" evidence="1">
    <location>
        <begin position="1"/>
        <end position="77"/>
    </location>
</feature>
<keyword evidence="3" id="KW-1185">Reference proteome</keyword>
<proteinExistence type="predicted"/>
<dbReference type="CTD" id="9826994"/>
<evidence type="ECO:0000313" key="2">
    <source>
        <dbReference type="EMBL" id="EFO83269.1"/>
    </source>
</evidence>
<gene>
    <name evidence="2" type="ORF">CRE_13629</name>
</gene>
<dbReference type="RefSeq" id="XP_003097779.2">
    <property type="nucleotide sequence ID" value="XM_003097731.2"/>
</dbReference>
<sequence>MERSFEEFTLQEKENEVSPPRITVSCPHVISPPPNNTNPITSAESTSPEENNSVHSLPNQIPENPILTNTGGTSNQEVNRAPEKISEPFLNTNFRNPRVQQFFDNTHITPTTIVINKHETSQDIQLTPKTLNNLNIRHTEETLKMPVMHRIQKPIWNVREVITMSPSQINNCSFKLIHASQVSPTTN</sequence>
<accession>E3N1D1</accession>
<dbReference type="HOGENOM" id="CLU_1448985_0_0_1"/>
<feature type="compositionally biased region" description="Basic and acidic residues" evidence="1">
    <location>
        <begin position="1"/>
        <end position="16"/>
    </location>
</feature>